<reference evidence="1 2" key="1">
    <citation type="submission" date="2019-03" db="EMBL/GenBank/DDBJ databases">
        <title>First draft genome of Liparis tanakae, snailfish: a comprehensive survey of snailfish specific genes.</title>
        <authorList>
            <person name="Kim W."/>
            <person name="Song I."/>
            <person name="Jeong J.-H."/>
            <person name="Kim D."/>
            <person name="Kim S."/>
            <person name="Ryu S."/>
            <person name="Song J.Y."/>
            <person name="Lee S.K."/>
        </authorList>
    </citation>
    <scope>NUCLEOTIDE SEQUENCE [LARGE SCALE GENOMIC DNA]</scope>
    <source>
        <tissue evidence="1">Muscle</tissue>
    </source>
</reference>
<accession>A0A4Z2E4W8</accession>
<dbReference type="AlphaFoldDB" id="A0A4Z2E4W8"/>
<name>A0A4Z2E4W8_9TELE</name>
<evidence type="ECO:0000313" key="2">
    <source>
        <dbReference type="Proteomes" id="UP000314294"/>
    </source>
</evidence>
<organism evidence="1 2">
    <name type="scientific">Liparis tanakae</name>
    <name type="common">Tanaka's snailfish</name>
    <dbReference type="NCBI Taxonomy" id="230148"/>
    <lineage>
        <taxon>Eukaryota</taxon>
        <taxon>Metazoa</taxon>
        <taxon>Chordata</taxon>
        <taxon>Craniata</taxon>
        <taxon>Vertebrata</taxon>
        <taxon>Euteleostomi</taxon>
        <taxon>Actinopterygii</taxon>
        <taxon>Neopterygii</taxon>
        <taxon>Teleostei</taxon>
        <taxon>Neoteleostei</taxon>
        <taxon>Acanthomorphata</taxon>
        <taxon>Eupercaria</taxon>
        <taxon>Perciformes</taxon>
        <taxon>Cottioidei</taxon>
        <taxon>Cottales</taxon>
        <taxon>Liparidae</taxon>
        <taxon>Liparis</taxon>
    </lineage>
</organism>
<sequence length="72" mass="7626">MRTSGQWASIMRTTETSIIRTSGQWAGAFTVSLSQSTSCDSGVELRNFPITPSVSLSGSTSSDCRPPPTIIS</sequence>
<gene>
    <name evidence="1" type="ORF">EYF80_066080</name>
</gene>
<evidence type="ECO:0000313" key="1">
    <source>
        <dbReference type="EMBL" id="TNN23797.1"/>
    </source>
</evidence>
<keyword evidence="2" id="KW-1185">Reference proteome</keyword>
<dbReference type="Proteomes" id="UP000314294">
    <property type="component" value="Unassembled WGS sequence"/>
</dbReference>
<protein>
    <submittedName>
        <fullName evidence="1">Uncharacterized protein</fullName>
    </submittedName>
</protein>
<proteinExistence type="predicted"/>
<dbReference type="EMBL" id="SRLO01017321">
    <property type="protein sequence ID" value="TNN23797.1"/>
    <property type="molecule type" value="Genomic_DNA"/>
</dbReference>
<comment type="caution">
    <text evidence="1">The sequence shown here is derived from an EMBL/GenBank/DDBJ whole genome shotgun (WGS) entry which is preliminary data.</text>
</comment>